<evidence type="ECO:0000256" key="1">
    <source>
        <dbReference type="SAM" id="MobiDB-lite"/>
    </source>
</evidence>
<evidence type="ECO:0000313" key="2">
    <source>
        <dbReference type="EMBL" id="VDN23795.1"/>
    </source>
</evidence>
<dbReference type="OrthoDB" id="5915660at2759"/>
<dbReference type="Proteomes" id="UP000271098">
    <property type="component" value="Unassembled WGS sequence"/>
</dbReference>
<protein>
    <submittedName>
        <fullName evidence="2 4">Uncharacterized protein</fullName>
    </submittedName>
</protein>
<evidence type="ECO:0000313" key="3">
    <source>
        <dbReference type="Proteomes" id="UP000271098"/>
    </source>
</evidence>
<dbReference type="EMBL" id="UYRT01081035">
    <property type="protein sequence ID" value="VDN23795.1"/>
    <property type="molecule type" value="Genomic_DNA"/>
</dbReference>
<dbReference type="AlphaFoldDB" id="A0A183DZT4"/>
<accession>A0A183DZT4</accession>
<reference evidence="2 3" key="2">
    <citation type="submission" date="2018-11" db="EMBL/GenBank/DDBJ databases">
        <authorList>
            <consortium name="Pathogen Informatics"/>
        </authorList>
    </citation>
    <scope>NUCLEOTIDE SEQUENCE [LARGE SCALE GENOMIC DNA]</scope>
</reference>
<sequence length="100" mass="11357">MGSVLMWLKKLKMLKYKHLFDNNSQFVLSDLDEILNQEYLLSLDISQEDAAVMLSSYLDWFTVFNAQRLSSLSSSGSTVRVHRTRVSDSFRTPSDASSSA</sequence>
<dbReference type="WBParaSite" id="GPUH_0001424301-mRNA-1">
    <property type="protein sequence ID" value="GPUH_0001424301-mRNA-1"/>
    <property type="gene ID" value="GPUH_0001424301"/>
</dbReference>
<organism evidence="4">
    <name type="scientific">Gongylonema pulchrum</name>
    <dbReference type="NCBI Taxonomy" id="637853"/>
    <lineage>
        <taxon>Eukaryota</taxon>
        <taxon>Metazoa</taxon>
        <taxon>Ecdysozoa</taxon>
        <taxon>Nematoda</taxon>
        <taxon>Chromadorea</taxon>
        <taxon>Rhabditida</taxon>
        <taxon>Spirurina</taxon>
        <taxon>Spiruromorpha</taxon>
        <taxon>Spiruroidea</taxon>
        <taxon>Gongylonematidae</taxon>
        <taxon>Gongylonema</taxon>
    </lineage>
</organism>
<name>A0A183DZT4_9BILA</name>
<proteinExistence type="predicted"/>
<gene>
    <name evidence="2" type="ORF">GPUH_LOCUS14224</name>
</gene>
<reference evidence="4" key="1">
    <citation type="submission" date="2016-06" db="UniProtKB">
        <authorList>
            <consortium name="WormBaseParasite"/>
        </authorList>
    </citation>
    <scope>IDENTIFICATION</scope>
</reference>
<keyword evidence="3" id="KW-1185">Reference proteome</keyword>
<evidence type="ECO:0000313" key="4">
    <source>
        <dbReference type="WBParaSite" id="GPUH_0001424301-mRNA-1"/>
    </source>
</evidence>
<feature type="compositionally biased region" description="Polar residues" evidence="1">
    <location>
        <begin position="87"/>
        <end position="100"/>
    </location>
</feature>
<feature type="region of interest" description="Disordered" evidence="1">
    <location>
        <begin position="73"/>
        <end position="100"/>
    </location>
</feature>